<proteinExistence type="predicted"/>
<dbReference type="SUPFAM" id="SSF53300">
    <property type="entry name" value="vWA-like"/>
    <property type="match status" value="1"/>
</dbReference>
<keyword evidence="1" id="KW-1133">Transmembrane helix</keyword>
<dbReference type="Pfam" id="PF07584">
    <property type="entry name" value="BatA"/>
    <property type="match status" value="1"/>
</dbReference>
<feature type="transmembrane region" description="Helical" evidence="1">
    <location>
        <begin position="6"/>
        <end position="27"/>
    </location>
</feature>
<dbReference type="CDD" id="cd00198">
    <property type="entry name" value="vWFA"/>
    <property type="match status" value="1"/>
</dbReference>
<evidence type="ECO:0000259" key="3">
    <source>
        <dbReference type="Pfam" id="PF13519"/>
    </source>
</evidence>
<dbReference type="SUPFAM" id="SSF52317">
    <property type="entry name" value="Class I glutamine amidotransferase-like"/>
    <property type="match status" value="1"/>
</dbReference>
<accession>A0A381UV93</accession>
<dbReference type="PANTHER" id="PTHR37464">
    <property type="entry name" value="BLL2463 PROTEIN"/>
    <property type="match status" value="1"/>
</dbReference>
<dbReference type="InterPro" id="IPR002035">
    <property type="entry name" value="VWF_A"/>
</dbReference>
<dbReference type="InterPro" id="IPR024163">
    <property type="entry name" value="Aerotolerance_reg_N"/>
</dbReference>
<gene>
    <name evidence="4" type="ORF">METZ01_LOCUS84362</name>
</gene>
<feature type="domain" description="Aerotolerance regulator N-terminal" evidence="2">
    <location>
        <begin position="4"/>
        <end position="79"/>
    </location>
</feature>
<reference evidence="4" key="1">
    <citation type="submission" date="2018-05" db="EMBL/GenBank/DDBJ databases">
        <authorList>
            <person name="Lanie J.A."/>
            <person name="Ng W.-L."/>
            <person name="Kazmierczak K.M."/>
            <person name="Andrzejewski T.M."/>
            <person name="Davidsen T.M."/>
            <person name="Wayne K.J."/>
            <person name="Tettelin H."/>
            <person name="Glass J.I."/>
            <person name="Rusch D."/>
            <person name="Podicherti R."/>
            <person name="Tsui H.-C.T."/>
            <person name="Winkler M.E."/>
        </authorList>
    </citation>
    <scope>NUCLEOTIDE SEQUENCE</scope>
</reference>
<dbReference type="Gene3D" id="3.40.50.880">
    <property type="match status" value="1"/>
</dbReference>
<dbReference type="AlphaFoldDB" id="A0A381UV93"/>
<evidence type="ECO:0000313" key="4">
    <source>
        <dbReference type="EMBL" id="SVA31508.1"/>
    </source>
</evidence>
<dbReference type="PANTHER" id="PTHR37464:SF1">
    <property type="entry name" value="BLL2463 PROTEIN"/>
    <property type="match status" value="1"/>
</dbReference>
<evidence type="ECO:0008006" key="5">
    <source>
        <dbReference type="Google" id="ProtNLM"/>
    </source>
</evidence>
<evidence type="ECO:0000259" key="2">
    <source>
        <dbReference type="Pfam" id="PF07584"/>
    </source>
</evidence>
<name>A0A381UV93_9ZZZZ</name>
<feature type="domain" description="VWFA" evidence="3">
    <location>
        <begin position="93"/>
        <end position="190"/>
    </location>
</feature>
<sequence>MFGVSFLIPAFLLGLAAAAIPVLLHLLKRTPAARRDFSAVFLIKKTPVEQTNRRMLREWLLLALRVTALVLLAVAFARPYLASTLVDVTGGLTVVAVDRSFSMSGQGRFDRARELAVNAVLAENSSREVAVVAFDEGAVLVSEPSLDRQKALAAIAQLSTGWGATRYRLALDRAAQVIGDKTGKIVIVTDLQRSGWVSGDHGVLPDRIPLDVVTIQPPMGNLAVTEIQGGPSNTRAIVLNGGPVGQAVTARLLVDGAEVDRAVVTVPMRASTEVIFPVVLPQRGEASVIINDATGYEADDARYLMLSPPRPLRILLVTESGDSSVEAFYLDQALQVGDVAKRFEIVQTAAAMLSSSLSEANVPPAVVLLLTTRGLDRRGLSELERFTRAGGGVLIVAGPYIEPLMLSGFGGVGPSVPENDDAGSVDRRFVPADGRHPIFQAFGQKLGNLAQVRYVRTRRLDSSTDGSVLAHFSDGTAALTEHDLDLGRLLVFGSDFESTWNDFPRHPMFVPFVHETIRHLSGDRNEPRELVVGDGPRESVSRPGFIELADSQRVAINVDRAESDMTSMSVAEFKAEVAKVGTTINSTTDHAMDERERDGGYWRYTLGLMILALAAESLLGRRTG</sequence>
<organism evidence="4">
    <name type="scientific">marine metagenome</name>
    <dbReference type="NCBI Taxonomy" id="408172"/>
    <lineage>
        <taxon>unclassified sequences</taxon>
        <taxon>metagenomes</taxon>
        <taxon>ecological metagenomes</taxon>
    </lineage>
</organism>
<dbReference type="NCBIfam" id="TIGR02226">
    <property type="entry name" value="two_anch"/>
    <property type="match status" value="1"/>
</dbReference>
<dbReference type="Pfam" id="PF13519">
    <property type="entry name" value="VWA_2"/>
    <property type="match status" value="1"/>
</dbReference>
<dbReference type="EMBL" id="UINC01007117">
    <property type="protein sequence ID" value="SVA31508.1"/>
    <property type="molecule type" value="Genomic_DNA"/>
</dbReference>
<dbReference type="Gene3D" id="3.40.50.410">
    <property type="entry name" value="von Willebrand factor, type A domain"/>
    <property type="match status" value="1"/>
</dbReference>
<protein>
    <recommendedName>
        <fullName evidence="5">VWFA domain-containing protein</fullName>
    </recommendedName>
</protein>
<dbReference type="InterPro" id="IPR011933">
    <property type="entry name" value="Double_TM_dom"/>
</dbReference>
<dbReference type="InterPro" id="IPR029062">
    <property type="entry name" value="Class_I_gatase-like"/>
</dbReference>
<keyword evidence="1" id="KW-0472">Membrane</keyword>
<evidence type="ECO:0000256" key="1">
    <source>
        <dbReference type="SAM" id="Phobius"/>
    </source>
</evidence>
<dbReference type="InterPro" id="IPR036465">
    <property type="entry name" value="vWFA_dom_sf"/>
</dbReference>
<feature type="transmembrane region" description="Helical" evidence="1">
    <location>
        <begin position="59"/>
        <end position="77"/>
    </location>
</feature>
<keyword evidence="1" id="KW-0812">Transmembrane</keyword>